<sequence>MQYLVSVIDDKSNPGSTDRQPAISEFNERLIAGGYWVFAGGLADTDSATVIDNRGEQAVFSDGPFVESKEYLAGVWVWEAPDLDVALKLATEASKICDRKIEVRPFR</sequence>
<reference evidence="3 4" key="1">
    <citation type="submission" date="2015-07" db="EMBL/GenBank/DDBJ databases">
        <title>Genome sequencing of Kibdelosporangium phytohabitans.</title>
        <authorList>
            <person name="Qin S."/>
            <person name="Xing K."/>
        </authorList>
    </citation>
    <scope>NUCLEOTIDE SEQUENCE [LARGE SCALE GENOMIC DNA]</scope>
    <source>
        <strain evidence="3 4">KLBMP1111</strain>
    </source>
</reference>
<dbReference type="Gene3D" id="3.30.70.1060">
    <property type="entry name" value="Dimeric alpha+beta barrel"/>
    <property type="match status" value="1"/>
</dbReference>
<proteinExistence type="inferred from homology"/>
<evidence type="ECO:0000256" key="1">
    <source>
        <dbReference type="ARBA" id="ARBA00007689"/>
    </source>
</evidence>
<accession>A0A0N9HRW1</accession>
<evidence type="ECO:0000313" key="3">
    <source>
        <dbReference type="EMBL" id="ALG09925.1"/>
    </source>
</evidence>
<dbReference type="EMBL" id="CP012752">
    <property type="protein sequence ID" value="ALG09925.1"/>
    <property type="molecule type" value="Genomic_DNA"/>
</dbReference>
<dbReference type="Proteomes" id="UP000063699">
    <property type="component" value="Chromosome"/>
</dbReference>
<evidence type="ECO:0000259" key="2">
    <source>
        <dbReference type="Pfam" id="PF03795"/>
    </source>
</evidence>
<dbReference type="RefSeq" id="WP_054291829.1">
    <property type="nucleotide sequence ID" value="NZ_CP012752.1"/>
</dbReference>
<dbReference type="PANTHER" id="PTHR35174:SF3">
    <property type="entry name" value="BLL7171 PROTEIN"/>
    <property type="match status" value="1"/>
</dbReference>
<dbReference type="SUPFAM" id="SSF54909">
    <property type="entry name" value="Dimeric alpha+beta barrel"/>
    <property type="match status" value="1"/>
</dbReference>
<dbReference type="OrthoDB" id="668782at2"/>
<dbReference type="STRING" id="860235.AOZ06_26195"/>
<comment type="similarity">
    <text evidence="1">Belongs to the YciI family.</text>
</comment>
<dbReference type="PANTHER" id="PTHR35174">
    <property type="entry name" value="BLL7171 PROTEIN-RELATED"/>
    <property type="match status" value="1"/>
</dbReference>
<organism evidence="3 4">
    <name type="scientific">Kibdelosporangium phytohabitans</name>
    <dbReference type="NCBI Taxonomy" id="860235"/>
    <lineage>
        <taxon>Bacteria</taxon>
        <taxon>Bacillati</taxon>
        <taxon>Actinomycetota</taxon>
        <taxon>Actinomycetes</taxon>
        <taxon>Pseudonocardiales</taxon>
        <taxon>Pseudonocardiaceae</taxon>
        <taxon>Kibdelosporangium</taxon>
    </lineage>
</organism>
<gene>
    <name evidence="3" type="ORF">AOZ06_26195</name>
</gene>
<protein>
    <recommendedName>
        <fullName evidence="2">YCII-related domain-containing protein</fullName>
    </recommendedName>
</protein>
<dbReference type="KEGG" id="kphy:AOZ06_26195"/>
<dbReference type="Pfam" id="PF03795">
    <property type="entry name" value="YCII"/>
    <property type="match status" value="1"/>
</dbReference>
<evidence type="ECO:0000313" key="4">
    <source>
        <dbReference type="Proteomes" id="UP000063699"/>
    </source>
</evidence>
<dbReference type="AlphaFoldDB" id="A0A0N9HRW1"/>
<keyword evidence="4" id="KW-1185">Reference proteome</keyword>
<feature type="domain" description="YCII-related" evidence="2">
    <location>
        <begin position="1"/>
        <end position="94"/>
    </location>
</feature>
<name>A0A0N9HRW1_9PSEU</name>
<dbReference type="InterPro" id="IPR011008">
    <property type="entry name" value="Dimeric_a/b-barrel"/>
</dbReference>
<dbReference type="InterPro" id="IPR005545">
    <property type="entry name" value="YCII"/>
</dbReference>